<gene>
    <name evidence="1" type="ORF">MRATA1EN3_LOCUS5044</name>
</gene>
<dbReference type="Proteomes" id="UP001162501">
    <property type="component" value="Chromosome 13"/>
</dbReference>
<protein>
    <submittedName>
        <fullName evidence="1">Uncharacterized protein</fullName>
    </submittedName>
</protein>
<name>A0ACB0E0I2_RANTA</name>
<evidence type="ECO:0000313" key="2">
    <source>
        <dbReference type="Proteomes" id="UP001162501"/>
    </source>
</evidence>
<accession>A0ACB0E0I2</accession>
<dbReference type="EMBL" id="OX596097">
    <property type="protein sequence ID" value="CAI9693831.1"/>
    <property type="molecule type" value="Genomic_DNA"/>
</dbReference>
<proteinExistence type="predicted"/>
<evidence type="ECO:0000313" key="1">
    <source>
        <dbReference type="EMBL" id="CAI9693831.1"/>
    </source>
</evidence>
<reference evidence="1" key="1">
    <citation type="submission" date="2023-05" db="EMBL/GenBank/DDBJ databases">
        <authorList>
            <consortium name="ELIXIR-Norway"/>
        </authorList>
    </citation>
    <scope>NUCLEOTIDE SEQUENCE</scope>
</reference>
<organism evidence="1 2">
    <name type="scientific">Rangifer tarandus platyrhynchus</name>
    <name type="common">Svalbard reindeer</name>
    <dbReference type="NCBI Taxonomy" id="3082113"/>
    <lineage>
        <taxon>Eukaryota</taxon>
        <taxon>Metazoa</taxon>
        <taxon>Chordata</taxon>
        <taxon>Craniata</taxon>
        <taxon>Vertebrata</taxon>
        <taxon>Euteleostomi</taxon>
        <taxon>Mammalia</taxon>
        <taxon>Eutheria</taxon>
        <taxon>Laurasiatheria</taxon>
        <taxon>Artiodactyla</taxon>
        <taxon>Ruminantia</taxon>
        <taxon>Pecora</taxon>
        <taxon>Cervidae</taxon>
        <taxon>Odocoileinae</taxon>
        <taxon>Rangifer</taxon>
    </lineage>
</organism>
<sequence>MLGAGPRWGRGPLPGSLTASISSRPGLRGGTRSGSQPRVSPPEAQRPAGTRGAVEKSARAEGVQRAELRRWEGWDDRTHRCRRGDTTDTASAGSSQPRKLQALLPHPPPASRPPHHATPAGGVTAMLTNQRPHGGQEPGLKGGRGREGYKGGERGGGTSCD</sequence>